<accession>A0AB39VWC3</accession>
<evidence type="ECO:0000256" key="3">
    <source>
        <dbReference type="ARBA" id="ARBA00023163"/>
    </source>
</evidence>
<dbReference type="Pfam" id="PF07729">
    <property type="entry name" value="FCD"/>
    <property type="match status" value="1"/>
</dbReference>
<dbReference type="InterPro" id="IPR036388">
    <property type="entry name" value="WH-like_DNA-bd_sf"/>
</dbReference>
<keyword evidence="1" id="KW-0805">Transcription regulation</keyword>
<dbReference type="SMART" id="SM00895">
    <property type="entry name" value="FCD"/>
    <property type="match status" value="1"/>
</dbReference>
<gene>
    <name evidence="5" type="primary">lldR</name>
    <name evidence="5" type="ORF">AB3G37_10605</name>
</gene>
<dbReference type="RefSeq" id="WP_009636284.1">
    <property type="nucleotide sequence ID" value="NZ_CP165628.1"/>
</dbReference>
<dbReference type="GO" id="GO:0003677">
    <property type="term" value="F:DNA binding"/>
    <property type="evidence" value="ECO:0007669"/>
    <property type="project" value="UniProtKB-KW"/>
</dbReference>
<reference evidence="5" key="1">
    <citation type="submission" date="2024-07" db="EMBL/GenBank/DDBJ databases">
        <authorList>
            <person name="Biller S.J."/>
        </authorList>
    </citation>
    <scope>NUCLEOTIDE SEQUENCE</scope>
    <source>
        <strain evidence="5">WC2420</strain>
    </source>
</reference>
<feature type="domain" description="HTH gntR-type" evidence="4">
    <location>
        <begin position="6"/>
        <end position="74"/>
    </location>
</feature>
<dbReference type="Gene3D" id="1.10.10.10">
    <property type="entry name" value="Winged helix-like DNA-binding domain superfamily/Winged helix DNA-binding domain"/>
    <property type="match status" value="1"/>
</dbReference>
<keyword evidence="2" id="KW-0238">DNA-binding</keyword>
<dbReference type="PANTHER" id="PTHR43537:SF18">
    <property type="entry name" value="L-LACTATE DEHYDROGENASE OPERON REGULATORY PROTEIN-RELATED"/>
    <property type="match status" value="1"/>
</dbReference>
<dbReference type="EMBL" id="CP165628">
    <property type="protein sequence ID" value="XDU74491.1"/>
    <property type="molecule type" value="Genomic_DNA"/>
</dbReference>
<dbReference type="CDD" id="cd07377">
    <property type="entry name" value="WHTH_GntR"/>
    <property type="match status" value="1"/>
</dbReference>
<dbReference type="PRINTS" id="PR00035">
    <property type="entry name" value="HTHGNTR"/>
</dbReference>
<dbReference type="NCBIfam" id="NF007741">
    <property type="entry name" value="PRK10421.1"/>
    <property type="match status" value="1"/>
</dbReference>
<dbReference type="GO" id="GO:0003700">
    <property type="term" value="F:DNA-binding transcription factor activity"/>
    <property type="evidence" value="ECO:0007669"/>
    <property type="project" value="InterPro"/>
</dbReference>
<organism evidence="5">
    <name type="scientific">Rouxiella sp. WC2420</name>
    <dbReference type="NCBI Taxonomy" id="3234145"/>
    <lineage>
        <taxon>Bacteria</taxon>
        <taxon>Pseudomonadati</taxon>
        <taxon>Pseudomonadota</taxon>
        <taxon>Gammaproteobacteria</taxon>
        <taxon>Enterobacterales</taxon>
        <taxon>Yersiniaceae</taxon>
        <taxon>Rouxiella</taxon>
    </lineage>
</organism>
<dbReference type="PROSITE" id="PS50949">
    <property type="entry name" value="HTH_GNTR"/>
    <property type="match status" value="1"/>
</dbReference>
<dbReference type="SUPFAM" id="SSF46785">
    <property type="entry name" value="Winged helix' DNA-binding domain"/>
    <property type="match status" value="1"/>
</dbReference>
<sequence>MSAPQVHHTAKLAERLNLFIARQQLLPGARLPAERQLATLLGVSRSSLREAISQLSSEGLLLRRPGGGTFLREQPPLWAQTQIVEPLRNLVNQDPEYRYDILEARHSIEASTAWHAALRATEADKELLQSAFDATLMLNENENPQWAAQADVRFHLAIAAASHNVVLLQTMRGFFELLQSSVRQSRQRMYSQQTIFARLTEQHRALLEAILDGDAVRAREAAMEHISFVHSTLKTLDEDEARQARITRLPGQEK</sequence>
<dbReference type="InterPro" id="IPR011711">
    <property type="entry name" value="GntR_C"/>
</dbReference>
<dbReference type="PANTHER" id="PTHR43537">
    <property type="entry name" value="TRANSCRIPTIONAL REGULATOR, GNTR FAMILY"/>
    <property type="match status" value="1"/>
</dbReference>
<keyword evidence="3" id="KW-0804">Transcription</keyword>
<dbReference type="InterPro" id="IPR008920">
    <property type="entry name" value="TF_FadR/GntR_C"/>
</dbReference>
<dbReference type="SMART" id="SM00345">
    <property type="entry name" value="HTH_GNTR"/>
    <property type="match status" value="1"/>
</dbReference>
<evidence type="ECO:0000259" key="4">
    <source>
        <dbReference type="PROSITE" id="PS50949"/>
    </source>
</evidence>
<evidence type="ECO:0000256" key="1">
    <source>
        <dbReference type="ARBA" id="ARBA00023015"/>
    </source>
</evidence>
<name>A0AB39VWC3_9GAMM</name>
<evidence type="ECO:0000313" key="5">
    <source>
        <dbReference type="EMBL" id="XDU74491.1"/>
    </source>
</evidence>
<dbReference type="Gene3D" id="1.20.120.530">
    <property type="entry name" value="GntR ligand-binding domain-like"/>
    <property type="match status" value="1"/>
</dbReference>
<dbReference type="AlphaFoldDB" id="A0AB39VWC3"/>
<dbReference type="InterPro" id="IPR000524">
    <property type="entry name" value="Tscrpt_reg_HTH_GntR"/>
</dbReference>
<dbReference type="Pfam" id="PF00392">
    <property type="entry name" value="GntR"/>
    <property type="match status" value="1"/>
</dbReference>
<protein>
    <submittedName>
        <fullName evidence="5">Transcriptional regulator LldR</fullName>
    </submittedName>
</protein>
<proteinExistence type="predicted"/>
<evidence type="ECO:0000256" key="2">
    <source>
        <dbReference type="ARBA" id="ARBA00023125"/>
    </source>
</evidence>
<dbReference type="SUPFAM" id="SSF48008">
    <property type="entry name" value="GntR ligand-binding domain-like"/>
    <property type="match status" value="1"/>
</dbReference>
<dbReference type="InterPro" id="IPR036390">
    <property type="entry name" value="WH_DNA-bd_sf"/>
</dbReference>